<reference evidence="1" key="1">
    <citation type="submission" date="2018-01" db="EMBL/GenBank/DDBJ databases">
        <authorList>
            <person name="Krukenberg V."/>
        </authorList>
    </citation>
    <scope>NUCLEOTIDE SEQUENCE</scope>
    <source>
        <strain evidence="1">E20ANME2</strain>
    </source>
</reference>
<dbReference type="Proteomes" id="UP000248329">
    <property type="component" value="Unassembled WGS sequence"/>
</dbReference>
<gene>
    <name evidence="1" type="ORF">C4B59_15770</name>
</gene>
<accession>A0AC61KYN3</accession>
<name>A0AC61KYN3_9EURY</name>
<proteinExistence type="predicted"/>
<evidence type="ECO:0000313" key="1">
    <source>
        <dbReference type="EMBL" id="PXF57125.1"/>
    </source>
</evidence>
<protein>
    <submittedName>
        <fullName evidence="1">Uncharacterized protein</fullName>
    </submittedName>
</protein>
<organism evidence="1 2">
    <name type="scientific">Candidatus Methanogaster sp</name>
    <dbReference type="NCBI Taxonomy" id="3386292"/>
    <lineage>
        <taxon>Archaea</taxon>
        <taxon>Methanobacteriati</taxon>
        <taxon>Methanobacteriota</taxon>
        <taxon>Stenosarchaea group</taxon>
        <taxon>Methanomicrobia</taxon>
        <taxon>Methanosarcinales</taxon>
        <taxon>ANME-2 cluster</taxon>
        <taxon>Candidatus Methanogasteraceae</taxon>
        <taxon>Candidatus Methanogaster</taxon>
    </lineage>
</organism>
<dbReference type="EMBL" id="PQXF01000070">
    <property type="protein sequence ID" value="PXF57125.1"/>
    <property type="molecule type" value="Genomic_DNA"/>
</dbReference>
<evidence type="ECO:0000313" key="2">
    <source>
        <dbReference type="Proteomes" id="UP000248329"/>
    </source>
</evidence>
<comment type="caution">
    <text evidence="1">The sequence shown here is derived from an EMBL/GenBank/DDBJ whole genome shotgun (WGS) entry which is preliminary data.</text>
</comment>
<sequence length="138" mass="15887">MDIILNTTVLSNFASVDALNLIKRLFGVVYTTHEVHEEILRGISRGYQYLENVDHEMSFDGVGWLRVIAICSRTEHQSMNDLLKRLGMGESSCIAIAKSRKMIFMSDDRTARHIAKENGVLHDYRLFLNSRKNKLHHL</sequence>